<dbReference type="GO" id="GO:0005524">
    <property type="term" value="F:ATP binding"/>
    <property type="evidence" value="ECO:0007669"/>
    <property type="project" value="UniProtKB-KW"/>
</dbReference>
<reference evidence="11 12" key="1">
    <citation type="submission" date="2013-08" db="EMBL/GenBank/DDBJ databases">
        <authorList>
            <person name="Huang J."/>
            <person name="Wang G."/>
        </authorList>
    </citation>
    <scope>NUCLEOTIDE SEQUENCE [LARGE SCALE GENOMIC DNA]</scope>
    <source>
        <strain evidence="11 12">JSM 076056</strain>
    </source>
</reference>
<dbReference type="SMART" id="SM00388">
    <property type="entry name" value="HisKA"/>
    <property type="match status" value="1"/>
</dbReference>
<evidence type="ECO:0000313" key="12">
    <source>
        <dbReference type="Proteomes" id="UP000030528"/>
    </source>
</evidence>
<evidence type="ECO:0000256" key="8">
    <source>
        <dbReference type="ARBA" id="ARBA00023012"/>
    </source>
</evidence>
<dbReference type="Proteomes" id="UP000030528">
    <property type="component" value="Unassembled WGS sequence"/>
</dbReference>
<evidence type="ECO:0000259" key="10">
    <source>
        <dbReference type="PROSITE" id="PS50109"/>
    </source>
</evidence>
<evidence type="ECO:0000256" key="4">
    <source>
        <dbReference type="ARBA" id="ARBA00022679"/>
    </source>
</evidence>
<dbReference type="PROSITE" id="PS50109">
    <property type="entry name" value="HIS_KIN"/>
    <property type="match status" value="1"/>
</dbReference>
<dbReference type="EC" id="2.7.13.3" evidence="2"/>
<dbReference type="CDD" id="cd00082">
    <property type="entry name" value="HisKA"/>
    <property type="match status" value="1"/>
</dbReference>
<evidence type="ECO:0000256" key="3">
    <source>
        <dbReference type="ARBA" id="ARBA00022553"/>
    </source>
</evidence>
<feature type="domain" description="Histidine kinase" evidence="10">
    <location>
        <begin position="360"/>
        <end position="574"/>
    </location>
</feature>
<dbReference type="STRING" id="1385510.GCA_000425205_00948"/>
<keyword evidence="8" id="KW-0902">Two-component regulatory system</keyword>
<dbReference type="GO" id="GO:0000155">
    <property type="term" value="F:phosphorelay sensor kinase activity"/>
    <property type="evidence" value="ECO:0007669"/>
    <property type="project" value="InterPro"/>
</dbReference>
<feature type="transmembrane region" description="Helical" evidence="9">
    <location>
        <begin position="12"/>
        <end position="38"/>
    </location>
</feature>
<dbReference type="SMART" id="SM00387">
    <property type="entry name" value="HATPase_c"/>
    <property type="match status" value="1"/>
</dbReference>
<dbReference type="Pfam" id="PF00512">
    <property type="entry name" value="HisKA"/>
    <property type="match status" value="1"/>
</dbReference>
<sequence>MKSIKRRIAFQFSIQMVLLTAFLFVILLILLFSLILLYSNEGVNQHFPSGVLESISTEIWLEEDDIQMPAVWKEELKTRNMWLQVVNEEGKVFFAVNNPEQLPKSYTLSEINEIEATESLDRYTVTTLVDDYLYQNTYLFMLGYKHEHLQELTAWMSTYGSSEEWDSEQIAHLHTTLVDKGYTLHLVDKDGRVREELGVNHDSTHYSPIDLSIRKQQPQNFTTEVTTRYMSDEEAWVLHTPKKTEKWEPPTFKTGVIILSTIAVFLFLLLVTFSVWHGMRYGKPLLLFIGWLERMQRGEYQEVLTSDERKKVFNQKNKLKRQYRLYKEVIQEFYEMAEQLTASEYERKLLDEQREQWMAGISHDLRTPLTTIHGYGYMLESNQYQWNEEELQEIGATIRKKGDYMLELIQDFSLISKLKEQHIPTEFTPVSVKELLHSTVQKYRYEEIPISLDLPSIDYFVLGEKKWLERLLDNLIVNAQVHNPPGTAVSVAVVPNLHTLSIRVKDEGVGLDEETKKHLFTRYYRGTNSETRHEGSGLGMSIAKAIVLAHNGEIKVTSTLGQGTEIAFTLPITQPLQNEQGEK</sequence>
<dbReference type="InterPro" id="IPR036890">
    <property type="entry name" value="HATPase_C_sf"/>
</dbReference>
<dbReference type="OrthoDB" id="368131at2"/>
<evidence type="ECO:0000256" key="7">
    <source>
        <dbReference type="ARBA" id="ARBA00022840"/>
    </source>
</evidence>
<proteinExistence type="predicted"/>
<organism evidence="11 12">
    <name type="scientific">Pontibacillus halophilus JSM 076056 = DSM 19796</name>
    <dbReference type="NCBI Taxonomy" id="1385510"/>
    <lineage>
        <taxon>Bacteria</taxon>
        <taxon>Bacillati</taxon>
        <taxon>Bacillota</taxon>
        <taxon>Bacilli</taxon>
        <taxon>Bacillales</taxon>
        <taxon>Bacillaceae</taxon>
        <taxon>Pontibacillus</taxon>
    </lineage>
</organism>
<keyword evidence="4" id="KW-0808">Transferase</keyword>
<comment type="caution">
    <text evidence="11">The sequence shown here is derived from an EMBL/GenBank/DDBJ whole genome shotgun (WGS) entry which is preliminary data.</text>
</comment>
<dbReference type="RefSeq" id="WP_026801980.1">
    <property type="nucleotide sequence ID" value="NZ_AVPE01000002.1"/>
</dbReference>
<dbReference type="eggNOG" id="COG2205">
    <property type="taxonomic scope" value="Bacteria"/>
</dbReference>
<evidence type="ECO:0000256" key="1">
    <source>
        <dbReference type="ARBA" id="ARBA00000085"/>
    </source>
</evidence>
<keyword evidence="9" id="KW-0472">Membrane</keyword>
<evidence type="ECO:0000313" key="11">
    <source>
        <dbReference type="EMBL" id="KGX93414.1"/>
    </source>
</evidence>
<keyword evidence="5" id="KW-0547">Nucleotide-binding</keyword>
<keyword evidence="9" id="KW-0812">Transmembrane</keyword>
<dbReference type="SUPFAM" id="SSF55874">
    <property type="entry name" value="ATPase domain of HSP90 chaperone/DNA topoisomerase II/histidine kinase"/>
    <property type="match status" value="1"/>
</dbReference>
<dbReference type="InterPro" id="IPR004358">
    <property type="entry name" value="Sig_transdc_His_kin-like_C"/>
</dbReference>
<gene>
    <name evidence="11" type="ORF">N781_10190</name>
</gene>
<protein>
    <recommendedName>
        <fullName evidence="2">histidine kinase</fullName>
        <ecNumber evidence="2">2.7.13.3</ecNumber>
    </recommendedName>
</protein>
<dbReference type="Gene3D" id="3.30.565.10">
    <property type="entry name" value="Histidine kinase-like ATPase, C-terminal domain"/>
    <property type="match status" value="1"/>
</dbReference>
<evidence type="ECO:0000256" key="5">
    <source>
        <dbReference type="ARBA" id="ARBA00022741"/>
    </source>
</evidence>
<dbReference type="InterPro" id="IPR003594">
    <property type="entry name" value="HATPase_dom"/>
</dbReference>
<feature type="transmembrane region" description="Helical" evidence="9">
    <location>
        <begin position="256"/>
        <end position="276"/>
    </location>
</feature>
<dbReference type="Gene3D" id="1.10.287.130">
    <property type="match status" value="1"/>
</dbReference>
<dbReference type="InterPro" id="IPR050736">
    <property type="entry name" value="Sensor_HK_Regulatory"/>
</dbReference>
<keyword evidence="3" id="KW-0597">Phosphoprotein</keyword>
<dbReference type="AlphaFoldDB" id="A0A0A5GN54"/>
<dbReference type="PRINTS" id="PR00344">
    <property type="entry name" value="BCTRLSENSOR"/>
</dbReference>
<keyword evidence="12" id="KW-1185">Reference proteome</keyword>
<dbReference type="EMBL" id="AVPE01000002">
    <property type="protein sequence ID" value="KGX93414.1"/>
    <property type="molecule type" value="Genomic_DNA"/>
</dbReference>
<dbReference type="PANTHER" id="PTHR43711:SF1">
    <property type="entry name" value="HISTIDINE KINASE 1"/>
    <property type="match status" value="1"/>
</dbReference>
<evidence type="ECO:0000256" key="6">
    <source>
        <dbReference type="ARBA" id="ARBA00022777"/>
    </source>
</evidence>
<dbReference type="InterPro" id="IPR036097">
    <property type="entry name" value="HisK_dim/P_sf"/>
</dbReference>
<dbReference type="Pfam" id="PF02518">
    <property type="entry name" value="HATPase_c"/>
    <property type="match status" value="1"/>
</dbReference>
<keyword evidence="7" id="KW-0067">ATP-binding</keyword>
<dbReference type="SUPFAM" id="SSF47384">
    <property type="entry name" value="Homodimeric domain of signal transducing histidine kinase"/>
    <property type="match status" value="1"/>
</dbReference>
<keyword evidence="6 11" id="KW-0418">Kinase</keyword>
<evidence type="ECO:0000256" key="2">
    <source>
        <dbReference type="ARBA" id="ARBA00012438"/>
    </source>
</evidence>
<dbReference type="PANTHER" id="PTHR43711">
    <property type="entry name" value="TWO-COMPONENT HISTIDINE KINASE"/>
    <property type="match status" value="1"/>
</dbReference>
<accession>A0A0A5GN54</accession>
<evidence type="ECO:0000256" key="9">
    <source>
        <dbReference type="SAM" id="Phobius"/>
    </source>
</evidence>
<keyword evidence="9" id="KW-1133">Transmembrane helix</keyword>
<dbReference type="InterPro" id="IPR005467">
    <property type="entry name" value="His_kinase_dom"/>
</dbReference>
<comment type="catalytic activity">
    <reaction evidence="1">
        <text>ATP + protein L-histidine = ADP + protein N-phospho-L-histidine.</text>
        <dbReference type="EC" id="2.7.13.3"/>
    </reaction>
</comment>
<name>A0A0A5GN54_9BACI</name>
<dbReference type="InterPro" id="IPR003661">
    <property type="entry name" value="HisK_dim/P_dom"/>
</dbReference>